<proteinExistence type="predicted"/>
<evidence type="ECO:0000313" key="3">
    <source>
        <dbReference type="EMBL" id="KAF4717742.1"/>
    </source>
</evidence>
<feature type="non-terminal residue" evidence="3">
    <location>
        <position position="133"/>
    </location>
</feature>
<feature type="compositionally biased region" description="Basic and acidic residues" evidence="1">
    <location>
        <begin position="113"/>
        <end position="133"/>
    </location>
</feature>
<organism evidence="3 4">
    <name type="scientific">Perkinsus olseni</name>
    <name type="common">Perkinsus atlanticus</name>
    <dbReference type="NCBI Taxonomy" id="32597"/>
    <lineage>
        <taxon>Eukaryota</taxon>
        <taxon>Sar</taxon>
        <taxon>Alveolata</taxon>
        <taxon>Perkinsozoa</taxon>
        <taxon>Perkinsea</taxon>
        <taxon>Perkinsida</taxon>
        <taxon>Perkinsidae</taxon>
        <taxon>Perkinsus</taxon>
    </lineage>
</organism>
<dbReference type="Proteomes" id="UP000553632">
    <property type="component" value="Unassembled WGS sequence"/>
</dbReference>
<gene>
    <name evidence="2" type="ORF">FOZ62_001173</name>
    <name evidence="3" type="ORF">FOZ63_007004</name>
</gene>
<evidence type="ECO:0000313" key="4">
    <source>
        <dbReference type="Proteomes" id="UP000553632"/>
    </source>
</evidence>
<comment type="caution">
    <text evidence="3">The sequence shown here is derived from an EMBL/GenBank/DDBJ whole genome shotgun (WGS) entry which is preliminary data.</text>
</comment>
<keyword evidence="4" id="KW-1185">Reference proteome</keyword>
<dbReference type="EMBL" id="JABANO010026897">
    <property type="protein sequence ID" value="KAF4717742.1"/>
    <property type="molecule type" value="Genomic_DNA"/>
</dbReference>
<feature type="region of interest" description="Disordered" evidence="1">
    <location>
        <begin position="92"/>
        <end position="133"/>
    </location>
</feature>
<evidence type="ECO:0000256" key="1">
    <source>
        <dbReference type="SAM" id="MobiDB-lite"/>
    </source>
</evidence>
<sequence length="133" mass="14902">MIDKSTELPHDEGFPKIHPVAEGEIETMLPTIRLEGARADKGFTLGGNPLQNIVSAQIWHGVTSDDVEICRLSEVAEEQILRKLLKDIELSAWHNGPLNTNQQQSKRGRRRKSLEQSTKHMEKNHGPPVAGEH</sequence>
<accession>A0A7J6RBF5</accession>
<dbReference type="Proteomes" id="UP000574390">
    <property type="component" value="Unassembled WGS sequence"/>
</dbReference>
<protein>
    <submittedName>
        <fullName evidence="3">Uncharacterized protein</fullName>
    </submittedName>
</protein>
<name>A0A7J6RBF5_PEROL</name>
<evidence type="ECO:0000313" key="5">
    <source>
        <dbReference type="Proteomes" id="UP000574390"/>
    </source>
</evidence>
<reference evidence="4 5" key="1">
    <citation type="submission" date="2020-04" db="EMBL/GenBank/DDBJ databases">
        <title>Perkinsus olseni comparative genomics.</title>
        <authorList>
            <person name="Bogema D.R."/>
        </authorList>
    </citation>
    <scope>NUCLEOTIDE SEQUENCE [LARGE SCALE GENOMIC DNA]</scope>
    <source>
        <strain evidence="2">ATCC PRA-205</strain>
        <strain evidence="3 4">ATCC PRA-207</strain>
    </source>
</reference>
<dbReference type="EMBL" id="JABANM010036510">
    <property type="protein sequence ID" value="KAF4689614.1"/>
    <property type="molecule type" value="Genomic_DNA"/>
</dbReference>
<dbReference type="AlphaFoldDB" id="A0A7J6RBF5"/>
<evidence type="ECO:0000313" key="2">
    <source>
        <dbReference type="EMBL" id="KAF4689614.1"/>
    </source>
</evidence>